<dbReference type="RefSeq" id="WP_121369616.1">
    <property type="nucleotide sequence ID" value="NZ_RBKS01000001.1"/>
</dbReference>
<dbReference type="InterPro" id="IPR050090">
    <property type="entry name" value="Tyrosine_recombinase_XerCD"/>
</dbReference>
<evidence type="ECO:0000313" key="7">
    <source>
        <dbReference type="Proteomes" id="UP000280008"/>
    </source>
</evidence>
<proteinExistence type="inferred from homology"/>
<dbReference type="Pfam" id="PF00589">
    <property type="entry name" value="Phage_integrase"/>
    <property type="match status" value="1"/>
</dbReference>
<sequence length="436" mass="48559">MSAGAETRGKAVRAARTRLEPGEHSIDRVKARERDNAFVIDWSVRLLDGRIVNRRTQAASVSEARRRAKVTAAQLLNSNEGPWKPTADLKGYIEDVSRPAIERSRLRPNSKARYFAVLDLLLGKCEAHDHAFSFAGHTIASGTRFRALEACLKEIAELHGSETAHQARSVLSKYVIQELNRDEVMTGNPLKGMSIDLSGSKPKRRRGGRALTEEEYRWALDYMLEIDPSVGLIKPVQGRWTLEDLIAKRRNIVDLTLLQAATGLRVTEANSLTWGDVKSSADDTVRVTVTEDVSKTHRERTVPILDERVADRILDRQTSGVPLTDFVIGAPTDSTKKWNRDNCQKAANKLYLELAAELEIPLLTTARTHVWRATLNTLLVADVPEAIRSAYFGHDVAVNRTAYTDISDTTAMLDAARRRAQRRADEEEADDSGEGS</sequence>
<evidence type="ECO:0000259" key="5">
    <source>
        <dbReference type="PROSITE" id="PS51898"/>
    </source>
</evidence>
<evidence type="ECO:0000256" key="3">
    <source>
        <dbReference type="ARBA" id="ARBA00023172"/>
    </source>
</evidence>
<dbReference type="PANTHER" id="PTHR30349">
    <property type="entry name" value="PHAGE INTEGRASE-RELATED"/>
    <property type="match status" value="1"/>
</dbReference>
<accession>A0A495IFG6</accession>
<dbReference type="PROSITE" id="PS51898">
    <property type="entry name" value="TYR_RECOMBINASE"/>
    <property type="match status" value="1"/>
</dbReference>
<dbReference type="Gene3D" id="1.10.443.10">
    <property type="entry name" value="Intergrase catalytic core"/>
    <property type="match status" value="1"/>
</dbReference>
<feature type="region of interest" description="Disordered" evidence="4">
    <location>
        <begin position="417"/>
        <end position="436"/>
    </location>
</feature>
<protein>
    <submittedName>
        <fullName evidence="6">Phage integrase family protein</fullName>
    </submittedName>
</protein>
<dbReference type="GO" id="GO:0003677">
    <property type="term" value="F:DNA binding"/>
    <property type="evidence" value="ECO:0007669"/>
    <property type="project" value="UniProtKB-KW"/>
</dbReference>
<dbReference type="PANTHER" id="PTHR30349:SF41">
    <property type="entry name" value="INTEGRASE_RECOMBINASE PROTEIN MJ0367-RELATED"/>
    <property type="match status" value="1"/>
</dbReference>
<keyword evidence="7" id="KW-1185">Reference proteome</keyword>
<evidence type="ECO:0000313" key="6">
    <source>
        <dbReference type="EMBL" id="RKR74753.1"/>
    </source>
</evidence>
<dbReference type="SUPFAM" id="SSF56349">
    <property type="entry name" value="DNA breaking-rejoining enzymes"/>
    <property type="match status" value="1"/>
</dbReference>
<dbReference type="InterPro" id="IPR002104">
    <property type="entry name" value="Integrase_catalytic"/>
</dbReference>
<dbReference type="InterPro" id="IPR011010">
    <property type="entry name" value="DNA_brk_join_enz"/>
</dbReference>
<dbReference type="AlphaFoldDB" id="A0A495IFG6"/>
<keyword evidence="2" id="KW-0238">DNA-binding</keyword>
<dbReference type="InterPro" id="IPR013762">
    <property type="entry name" value="Integrase-like_cat_sf"/>
</dbReference>
<organism evidence="6 7">
    <name type="scientific">Frondihabitans australicus</name>
    <dbReference type="NCBI Taxonomy" id="386892"/>
    <lineage>
        <taxon>Bacteria</taxon>
        <taxon>Bacillati</taxon>
        <taxon>Actinomycetota</taxon>
        <taxon>Actinomycetes</taxon>
        <taxon>Micrococcales</taxon>
        <taxon>Microbacteriaceae</taxon>
        <taxon>Frondihabitans</taxon>
    </lineage>
</organism>
<comment type="caution">
    <text evidence="6">The sequence shown here is derived from an EMBL/GenBank/DDBJ whole genome shotgun (WGS) entry which is preliminary data.</text>
</comment>
<dbReference type="CDD" id="cd00397">
    <property type="entry name" value="DNA_BRE_C"/>
    <property type="match status" value="1"/>
</dbReference>
<reference evidence="6 7" key="1">
    <citation type="submission" date="2018-10" db="EMBL/GenBank/DDBJ databases">
        <title>Sequencing the genomes of 1000 actinobacteria strains.</title>
        <authorList>
            <person name="Klenk H.-P."/>
        </authorList>
    </citation>
    <scope>NUCLEOTIDE SEQUENCE [LARGE SCALE GENOMIC DNA]</scope>
    <source>
        <strain evidence="6 7">DSM 17894</strain>
    </source>
</reference>
<dbReference type="Proteomes" id="UP000280008">
    <property type="component" value="Unassembled WGS sequence"/>
</dbReference>
<comment type="similarity">
    <text evidence="1">Belongs to the 'phage' integrase family.</text>
</comment>
<feature type="domain" description="Tyr recombinase" evidence="5">
    <location>
        <begin position="206"/>
        <end position="418"/>
    </location>
</feature>
<evidence type="ECO:0000256" key="2">
    <source>
        <dbReference type="ARBA" id="ARBA00023125"/>
    </source>
</evidence>
<dbReference type="OrthoDB" id="4370826at2"/>
<keyword evidence="3" id="KW-0233">DNA recombination</keyword>
<dbReference type="GO" id="GO:0006310">
    <property type="term" value="P:DNA recombination"/>
    <property type="evidence" value="ECO:0007669"/>
    <property type="project" value="UniProtKB-KW"/>
</dbReference>
<dbReference type="GO" id="GO:0015074">
    <property type="term" value="P:DNA integration"/>
    <property type="evidence" value="ECO:0007669"/>
    <property type="project" value="InterPro"/>
</dbReference>
<dbReference type="EMBL" id="RBKS01000001">
    <property type="protein sequence ID" value="RKR74753.1"/>
    <property type="molecule type" value="Genomic_DNA"/>
</dbReference>
<gene>
    <name evidence="6" type="ORF">C8E83_1882</name>
</gene>
<name>A0A495IFG6_9MICO</name>
<feature type="compositionally biased region" description="Acidic residues" evidence="4">
    <location>
        <begin position="426"/>
        <end position="436"/>
    </location>
</feature>
<evidence type="ECO:0000256" key="4">
    <source>
        <dbReference type="SAM" id="MobiDB-lite"/>
    </source>
</evidence>
<evidence type="ECO:0000256" key="1">
    <source>
        <dbReference type="ARBA" id="ARBA00008857"/>
    </source>
</evidence>